<dbReference type="SUPFAM" id="SSF53448">
    <property type="entry name" value="Nucleotide-diphospho-sugar transferases"/>
    <property type="match status" value="1"/>
</dbReference>
<dbReference type="InterPro" id="IPR027791">
    <property type="entry name" value="Galactosyl_T_C"/>
</dbReference>
<evidence type="ECO:0000313" key="3">
    <source>
        <dbReference type="EMBL" id="VDN89006.1"/>
    </source>
</evidence>
<dbReference type="STRING" id="6280.A0A0N4TI21"/>
<sequence length="63" mass="7401">MDDYRTVNGYSNMYWGWGGEDDDMGKRIMAQNLTIERPDVTTGRFTMLKHVKRKRIAPKLVHV</sequence>
<name>A0A0N4TI21_BRUPA</name>
<evidence type="ECO:0000256" key="1">
    <source>
        <dbReference type="ARBA" id="ARBA00022679"/>
    </source>
</evidence>
<organism evidence="5">
    <name type="scientific">Brugia pahangi</name>
    <name type="common">Filarial nematode worm</name>
    <dbReference type="NCBI Taxonomy" id="6280"/>
    <lineage>
        <taxon>Eukaryota</taxon>
        <taxon>Metazoa</taxon>
        <taxon>Ecdysozoa</taxon>
        <taxon>Nematoda</taxon>
        <taxon>Chromadorea</taxon>
        <taxon>Rhabditida</taxon>
        <taxon>Spirurina</taxon>
        <taxon>Spiruromorpha</taxon>
        <taxon>Filarioidea</taxon>
        <taxon>Onchocercidae</taxon>
        <taxon>Brugia</taxon>
    </lineage>
</organism>
<protein>
    <submittedName>
        <fullName evidence="5">Glyco_transf_7C domain-containing protein</fullName>
    </submittedName>
</protein>
<dbReference type="GO" id="GO:0005975">
    <property type="term" value="P:carbohydrate metabolic process"/>
    <property type="evidence" value="ECO:0007669"/>
    <property type="project" value="InterPro"/>
</dbReference>
<dbReference type="GO" id="GO:0006688">
    <property type="term" value="P:glycosphingolipid biosynthetic process"/>
    <property type="evidence" value="ECO:0007669"/>
    <property type="project" value="TreeGrafter"/>
</dbReference>
<dbReference type="InterPro" id="IPR029044">
    <property type="entry name" value="Nucleotide-diphossugar_trans"/>
</dbReference>
<dbReference type="GO" id="GO:0016020">
    <property type="term" value="C:membrane"/>
    <property type="evidence" value="ECO:0007669"/>
    <property type="project" value="GOC"/>
</dbReference>
<dbReference type="InterPro" id="IPR003859">
    <property type="entry name" value="Galactosyl_T"/>
</dbReference>
<dbReference type="Proteomes" id="UP000278627">
    <property type="component" value="Unassembled WGS sequence"/>
</dbReference>
<feature type="domain" description="Galactosyltransferase C-terminal" evidence="2">
    <location>
        <begin position="2"/>
        <end position="50"/>
    </location>
</feature>
<reference evidence="3 4" key="2">
    <citation type="submission" date="2018-11" db="EMBL/GenBank/DDBJ databases">
        <authorList>
            <consortium name="Pathogen Informatics"/>
        </authorList>
    </citation>
    <scope>NUCLEOTIDE SEQUENCE [LARGE SCALE GENOMIC DNA]</scope>
</reference>
<dbReference type="GO" id="GO:0033842">
    <property type="term" value="F:N-acetyl-beta-glucosaminyl-derivative 4-beta-N-acetylgalactosaminyltransferase activity"/>
    <property type="evidence" value="ECO:0007669"/>
    <property type="project" value="TreeGrafter"/>
</dbReference>
<evidence type="ECO:0000313" key="4">
    <source>
        <dbReference type="Proteomes" id="UP000278627"/>
    </source>
</evidence>
<gene>
    <name evidence="3" type="ORF">BPAG_LOCUS7820</name>
</gene>
<dbReference type="GO" id="GO:0005794">
    <property type="term" value="C:Golgi apparatus"/>
    <property type="evidence" value="ECO:0007669"/>
    <property type="project" value="TreeGrafter"/>
</dbReference>
<accession>A0A0N4TI21</accession>
<dbReference type="Pfam" id="PF02709">
    <property type="entry name" value="Glyco_transf_7C"/>
    <property type="match status" value="1"/>
</dbReference>
<keyword evidence="1" id="KW-0808">Transferase</keyword>
<dbReference type="EMBL" id="UZAD01009620">
    <property type="protein sequence ID" value="VDN89006.1"/>
    <property type="molecule type" value="Genomic_DNA"/>
</dbReference>
<dbReference type="PANTHER" id="PTHR19300:SF46">
    <property type="entry name" value="BETA-1,4-N-ACETYLGALACTOSAMINYLTRANSFERASE"/>
    <property type="match status" value="1"/>
</dbReference>
<dbReference type="PANTHER" id="PTHR19300">
    <property type="entry name" value="BETA-1,4-GALACTOSYLTRANSFERASE"/>
    <property type="match status" value="1"/>
</dbReference>
<evidence type="ECO:0000259" key="2">
    <source>
        <dbReference type="Pfam" id="PF02709"/>
    </source>
</evidence>
<dbReference type="AlphaFoldDB" id="A0A0N4TI21"/>
<proteinExistence type="predicted"/>
<dbReference type="WBParaSite" id="BPAG_0000786001-mRNA-1">
    <property type="protein sequence ID" value="BPAG_0000786001-mRNA-1"/>
    <property type="gene ID" value="BPAG_0000786001"/>
</dbReference>
<dbReference type="GO" id="GO:0008378">
    <property type="term" value="F:galactosyltransferase activity"/>
    <property type="evidence" value="ECO:0007669"/>
    <property type="project" value="TreeGrafter"/>
</dbReference>
<dbReference type="Gene3D" id="3.90.550.10">
    <property type="entry name" value="Spore Coat Polysaccharide Biosynthesis Protein SpsA, Chain A"/>
    <property type="match status" value="1"/>
</dbReference>
<evidence type="ECO:0000313" key="5">
    <source>
        <dbReference type="WBParaSite" id="BPAG_0000786001-mRNA-1"/>
    </source>
</evidence>
<keyword evidence="4" id="KW-1185">Reference proteome</keyword>
<reference evidence="5" key="1">
    <citation type="submission" date="2017-02" db="UniProtKB">
        <authorList>
            <consortium name="WormBaseParasite"/>
        </authorList>
    </citation>
    <scope>IDENTIFICATION</scope>
</reference>